<protein>
    <submittedName>
        <fullName evidence="1">Uncharacterized protein</fullName>
    </submittedName>
</protein>
<organism evidence="1 2">
    <name type="scientific">Salix brachista</name>
    <dbReference type="NCBI Taxonomy" id="2182728"/>
    <lineage>
        <taxon>Eukaryota</taxon>
        <taxon>Viridiplantae</taxon>
        <taxon>Streptophyta</taxon>
        <taxon>Embryophyta</taxon>
        <taxon>Tracheophyta</taxon>
        <taxon>Spermatophyta</taxon>
        <taxon>Magnoliopsida</taxon>
        <taxon>eudicotyledons</taxon>
        <taxon>Gunneridae</taxon>
        <taxon>Pentapetalae</taxon>
        <taxon>rosids</taxon>
        <taxon>fabids</taxon>
        <taxon>Malpighiales</taxon>
        <taxon>Salicaceae</taxon>
        <taxon>Saliceae</taxon>
        <taxon>Salix</taxon>
    </lineage>
</organism>
<dbReference type="Proteomes" id="UP000326939">
    <property type="component" value="Chromosome 15"/>
</dbReference>
<name>A0A5N5K646_9ROSI</name>
<sequence>MEAKVGAEELMLESQIDEKNPVLVLGGGDLVQWNSMRILYKGLQFFNEVRCNGKHKPVLNTFVGLISKVVC</sequence>
<keyword evidence="2" id="KW-1185">Reference proteome</keyword>
<evidence type="ECO:0000313" key="2">
    <source>
        <dbReference type="Proteomes" id="UP000326939"/>
    </source>
</evidence>
<comment type="caution">
    <text evidence="1">The sequence shown here is derived from an EMBL/GenBank/DDBJ whole genome shotgun (WGS) entry which is preliminary data.</text>
</comment>
<accession>A0A5N5K646</accession>
<gene>
    <name evidence="1" type="ORF">DKX38_022774</name>
</gene>
<dbReference type="AlphaFoldDB" id="A0A5N5K646"/>
<dbReference type="EMBL" id="VDCV01000015">
    <property type="protein sequence ID" value="KAB5525025.1"/>
    <property type="molecule type" value="Genomic_DNA"/>
</dbReference>
<proteinExistence type="predicted"/>
<reference evidence="2" key="1">
    <citation type="journal article" date="2019" name="Gigascience">
        <title>De novo genome assembly of the endangered Acer yangbiense, a plant species with extremely small populations endemic to Yunnan Province, China.</title>
        <authorList>
            <person name="Yang J."/>
            <person name="Wariss H.M."/>
            <person name="Tao L."/>
            <person name="Zhang R."/>
            <person name="Yun Q."/>
            <person name="Hollingsworth P."/>
            <person name="Dao Z."/>
            <person name="Luo G."/>
            <person name="Guo H."/>
            <person name="Ma Y."/>
            <person name="Sun W."/>
        </authorList>
    </citation>
    <scope>NUCLEOTIDE SEQUENCE [LARGE SCALE GENOMIC DNA]</scope>
    <source>
        <strain evidence="2">cv. br00</strain>
    </source>
</reference>
<evidence type="ECO:0000313" key="1">
    <source>
        <dbReference type="EMBL" id="KAB5525025.1"/>
    </source>
</evidence>